<comment type="caution">
    <text evidence="4">The sequence shown here is derived from an EMBL/GenBank/DDBJ whole genome shotgun (WGS) entry which is preliminary data.</text>
</comment>
<dbReference type="GO" id="GO:0003723">
    <property type="term" value="F:RNA binding"/>
    <property type="evidence" value="ECO:0007669"/>
    <property type="project" value="TreeGrafter"/>
</dbReference>
<dbReference type="Pfam" id="PF04408">
    <property type="entry name" value="WHD_HA2"/>
    <property type="match status" value="1"/>
</dbReference>
<dbReference type="STRING" id="1157616.A0A1Z5T464"/>
<dbReference type="SMART" id="SM00847">
    <property type="entry name" value="HA2"/>
    <property type="match status" value="1"/>
</dbReference>
<dbReference type="InParanoid" id="A0A1Z5T464"/>
<dbReference type="Pfam" id="PF21010">
    <property type="entry name" value="HA2_C"/>
    <property type="match status" value="1"/>
</dbReference>
<dbReference type="OrthoDB" id="5600252at2759"/>
<dbReference type="SUPFAM" id="SSF52540">
    <property type="entry name" value="P-loop containing nucleoside triphosphate hydrolases"/>
    <property type="match status" value="1"/>
</dbReference>
<dbReference type="Gene3D" id="1.20.120.1080">
    <property type="match status" value="1"/>
</dbReference>
<dbReference type="PANTHER" id="PTHR18934">
    <property type="entry name" value="ATP-DEPENDENT RNA HELICASE"/>
    <property type="match status" value="1"/>
</dbReference>
<accession>A0A1Z5T464</accession>
<gene>
    <name evidence="4" type="ORF">BTJ68_08728</name>
</gene>
<dbReference type="InterPro" id="IPR048333">
    <property type="entry name" value="HA2_WH"/>
</dbReference>
<dbReference type="EMBL" id="MUNK01000130">
    <property type="protein sequence ID" value="OTA30789.1"/>
    <property type="molecule type" value="Genomic_DNA"/>
</dbReference>
<dbReference type="Gene3D" id="3.40.50.300">
    <property type="entry name" value="P-loop containing nucleotide triphosphate hydrolases"/>
    <property type="match status" value="1"/>
</dbReference>
<protein>
    <recommendedName>
        <fullName evidence="3">Helicase-associated domain-containing protein</fullName>
    </recommendedName>
</protein>
<feature type="non-terminal residue" evidence="4">
    <location>
        <position position="1"/>
    </location>
</feature>
<evidence type="ECO:0000256" key="2">
    <source>
        <dbReference type="ARBA" id="ARBA00022840"/>
    </source>
</evidence>
<keyword evidence="1" id="KW-0547">Nucleotide-binding</keyword>
<dbReference type="Proteomes" id="UP000194280">
    <property type="component" value="Unassembled WGS sequence"/>
</dbReference>
<evidence type="ECO:0000259" key="3">
    <source>
        <dbReference type="SMART" id="SM00847"/>
    </source>
</evidence>
<name>A0A1Z5T464_HORWE</name>
<dbReference type="GO" id="GO:0005524">
    <property type="term" value="F:ATP binding"/>
    <property type="evidence" value="ECO:0007669"/>
    <property type="project" value="UniProtKB-KW"/>
</dbReference>
<evidence type="ECO:0000256" key="1">
    <source>
        <dbReference type="ARBA" id="ARBA00022741"/>
    </source>
</evidence>
<dbReference type="InterPro" id="IPR011709">
    <property type="entry name" value="DEAD-box_helicase_OB_fold"/>
</dbReference>
<dbReference type="VEuPathDB" id="FungiDB:BTJ68_08728"/>
<dbReference type="InterPro" id="IPR007502">
    <property type="entry name" value="Helicase-assoc_dom"/>
</dbReference>
<dbReference type="GO" id="GO:0004386">
    <property type="term" value="F:helicase activity"/>
    <property type="evidence" value="ECO:0007669"/>
    <property type="project" value="TreeGrafter"/>
</dbReference>
<feature type="domain" description="Helicase-associated" evidence="3">
    <location>
        <begin position="120"/>
        <end position="213"/>
    </location>
</feature>
<reference evidence="4 5" key="1">
    <citation type="submission" date="2017-01" db="EMBL/GenBank/DDBJ databases">
        <title>The recent genome duplication of the halophilic yeast Hortaea werneckii: insights from long-read sequencing.</title>
        <authorList>
            <person name="Sinha S."/>
            <person name="Flibotte S."/>
            <person name="Neira M."/>
            <person name="Lenassi M."/>
            <person name="Gostincar C."/>
            <person name="Stajich J.E."/>
            <person name="Nislow C.E."/>
        </authorList>
    </citation>
    <scope>NUCLEOTIDE SEQUENCE [LARGE SCALE GENOMIC DNA]</scope>
    <source>
        <strain evidence="4 5">EXF-2000</strain>
    </source>
</reference>
<dbReference type="InterPro" id="IPR027417">
    <property type="entry name" value="P-loop_NTPase"/>
</dbReference>
<organism evidence="4 5">
    <name type="scientific">Hortaea werneckii EXF-2000</name>
    <dbReference type="NCBI Taxonomy" id="1157616"/>
    <lineage>
        <taxon>Eukaryota</taxon>
        <taxon>Fungi</taxon>
        <taxon>Dikarya</taxon>
        <taxon>Ascomycota</taxon>
        <taxon>Pezizomycotina</taxon>
        <taxon>Dothideomycetes</taxon>
        <taxon>Dothideomycetidae</taxon>
        <taxon>Mycosphaerellales</taxon>
        <taxon>Teratosphaeriaceae</taxon>
        <taxon>Hortaea</taxon>
    </lineage>
</organism>
<sequence length="491" mass="54283">VPQGCRKIILSTNIAETSVTVTDVRFVLDTGKLREKRRFGSAGRTPSSAPVVLGRVADGYYYALFSQERHDALRAVGLPELLRSDLQEVCLSIKAQKFKEPVGQFLAQAIEPPVPQAIEAAVSNLEAIEAFTEDERLTDLGSLLAKLPIHPAWGKMIVLGVIFRCLDPMLILGAAQEERSLFISPIGPDARSQARRIRFNYANGEKSDHLSMLNAFREIRSLRDQSGMGYAFDRARDNYIHMGAFRTIEGTARQIVEILAEAKLIEKPEPFSSRSRYGGGGDYGPAALNRNSNNTALIQSLLLAGVYPNLGAKSSAKGSAFRTVTERGVLMHVSSLNDDSKSKEKTAFGSLYAYSSLAKAVDGHALFMRDTTQVSPLMTSLFGGKLDLTESHRLELDDWLPFWIKTADRQFASKLVLEFRKALDRVLNEAYRSLGHLEEHGQVGGFADDPIRERFASQVVRILSHAAGRPYGGQWEAGRWPRGGEGGRREW</sequence>
<dbReference type="Pfam" id="PF07717">
    <property type="entry name" value="OB_NTP_bind"/>
    <property type="match status" value="1"/>
</dbReference>
<dbReference type="PANTHER" id="PTHR18934:SF145">
    <property type="entry name" value="ATP-DEPENDENT RNA HELICASE DHX57-RELATED"/>
    <property type="match status" value="1"/>
</dbReference>
<proteinExistence type="predicted"/>
<evidence type="ECO:0000313" key="4">
    <source>
        <dbReference type="EMBL" id="OTA30789.1"/>
    </source>
</evidence>
<evidence type="ECO:0000313" key="5">
    <source>
        <dbReference type="Proteomes" id="UP000194280"/>
    </source>
</evidence>
<keyword evidence="5" id="KW-1185">Reference proteome</keyword>
<dbReference type="AlphaFoldDB" id="A0A1Z5T464"/>
<keyword evidence="2" id="KW-0067">ATP-binding</keyword>